<dbReference type="VEuPathDB" id="AmoebaDB:EHI8A_073200"/>
<name>A0A175JL29_ENTHI</name>
<accession>A0A175JL29</accession>
<dbReference type="eggNOG" id="ENOG502RGSM">
    <property type="taxonomic scope" value="Eukaryota"/>
</dbReference>
<organism evidence="2 3">
    <name type="scientific">Entamoeba histolytica</name>
    <dbReference type="NCBI Taxonomy" id="5759"/>
    <lineage>
        <taxon>Eukaryota</taxon>
        <taxon>Amoebozoa</taxon>
        <taxon>Evosea</taxon>
        <taxon>Archamoebae</taxon>
        <taxon>Mastigamoebida</taxon>
        <taxon>Entamoebidae</taxon>
        <taxon>Entamoeba</taxon>
    </lineage>
</organism>
<evidence type="ECO:0000313" key="2">
    <source>
        <dbReference type="EMBL" id="GAT94178.1"/>
    </source>
</evidence>
<dbReference type="VEuPathDB" id="AmoebaDB:EHI7A_071710"/>
<dbReference type="VEuPathDB" id="AmoebaDB:EHI_000460"/>
<keyword evidence="1" id="KW-0732">Signal</keyword>
<sequence>MIILFLLFFITFVISYEMNIFMLPHVLSTWKQPEYKAWEDWKNSLQLYSIYLKNHEFTLTVPTFYMNQTVDENGTTFEELMKEYNLVFIVPNNNITIIEKMVIPWLSKEENTPKKYIGIQFHSVYNFGFGDSDINYMIELKELDVKLKNKYKNYGGIDVLDYEFFKQYYQKHNNKNSLYPSFRTIYFNYFNSYEKNEINKAIQLCQEINSSISLDISEIDSEYFMDCDSFINILSSIKKAGVNYKLLLNRSLWLKEWFVFLNFFHNKCVHQIENI</sequence>
<dbReference type="VEuPathDB" id="AmoebaDB:EHI5A_111240"/>
<evidence type="ECO:0000256" key="1">
    <source>
        <dbReference type="SAM" id="SignalP"/>
    </source>
</evidence>
<protein>
    <submittedName>
        <fullName evidence="2">Uncharacterized protein</fullName>
    </submittedName>
</protein>
<dbReference type="EMBL" id="BDEQ01000001">
    <property type="protein sequence ID" value="GAT94178.1"/>
    <property type="molecule type" value="Genomic_DNA"/>
</dbReference>
<feature type="chain" id="PRO_5012181582" evidence="1">
    <location>
        <begin position="16"/>
        <end position="275"/>
    </location>
</feature>
<feature type="signal peptide" evidence="1">
    <location>
        <begin position="1"/>
        <end position="15"/>
    </location>
</feature>
<proteinExistence type="predicted"/>
<evidence type="ECO:0000313" key="3">
    <source>
        <dbReference type="Proteomes" id="UP000078387"/>
    </source>
</evidence>
<dbReference type="AlphaFoldDB" id="A0A175JL29"/>
<gene>
    <name evidence="2" type="ORF">CL6EHI_000460</name>
</gene>
<dbReference type="VEuPathDB" id="AmoebaDB:KM1_133550"/>
<reference evidence="2 3" key="1">
    <citation type="submission" date="2016-05" db="EMBL/GenBank/DDBJ databases">
        <title>First whole genome sequencing of Entamoeba histolytica HM1:IMSS-clone-6.</title>
        <authorList>
            <person name="Mukherjee Avik.K."/>
            <person name="Izumyama S."/>
            <person name="Nakada-Tsukui K."/>
            <person name="Nozaki T."/>
        </authorList>
    </citation>
    <scope>NUCLEOTIDE SEQUENCE [LARGE SCALE GENOMIC DNA]</scope>
    <source>
        <strain evidence="2 3">HM1:IMSS clone 6</strain>
    </source>
</reference>
<dbReference type="Proteomes" id="UP000078387">
    <property type="component" value="Unassembled WGS sequence"/>
</dbReference>
<comment type="caution">
    <text evidence="2">The sequence shown here is derived from an EMBL/GenBank/DDBJ whole genome shotgun (WGS) entry which is preliminary data.</text>
</comment>